<dbReference type="Proteomes" id="UP000682733">
    <property type="component" value="Unassembled WGS sequence"/>
</dbReference>
<comment type="caution">
    <text evidence="2">The sequence shown here is derived from an EMBL/GenBank/DDBJ whole genome shotgun (WGS) entry which is preliminary data.</text>
</comment>
<evidence type="ECO:0000313" key="1">
    <source>
        <dbReference type="EMBL" id="CAF0949793.1"/>
    </source>
</evidence>
<name>A0A8S2IFY8_9BILA</name>
<accession>A0A8S2IFY8</accession>
<gene>
    <name evidence="1" type="ORF">OVA965_LOCUS12091</name>
    <name evidence="2" type="ORF">TMI583_LOCUS12095</name>
</gene>
<evidence type="ECO:0000313" key="2">
    <source>
        <dbReference type="EMBL" id="CAF3724112.1"/>
    </source>
</evidence>
<dbReference type="EMBL" id="CAJNOK010004789">
    <property type="protein sequence ID" value="CAF0949793.1"/>
    <property type="molecule type" value="Genomic_DNA"/>
</dbReference>
<organism evidence="2 3">
    <name type="scientific">Didymodactylos carnosus</name>
    <dbReference type="NCBI Taxonomy" id="1234261"/>
    <lineage>
        <taxon>Eukaryota</taxon>
        <taxon>Metazoa</taxon>
        <taxon>Spiralia</taxon>
        <taxon>Gnathifera</taxon>
        <taxon>Rotifera</taxon>
        <taxon>Eurotatoria</taxon>
        <taxon>Bdelloidea</taxon>
        <taxon>Philodinida</taxon>
        <taxon>Philodinidae</taxon>
        <taxon>Didymodactylos</taxon>
    </lineage>
</organism>
<dbReference type="Proteomes" id="UP000677228">
    <property type="component" value="Unassembled WGS sequence"/>
</dbReference>
<sequence>MNVGSESFISGSSQEGGAYACHLAQCPMQDIDCMYVYGTISDERCLIKTQVPGFVQIKKGSSKFRDIGELPTKQNQHGETCINGHQLKHAFCPTCSVQFLPTALLTTTGETMSSSASAYTKMKLHSDGQFSLAQLFQETLISIQTQHLTENVDKFRQKYIEIADKFRQGVDQERHF</sequence>
<proteinExistence type="predicted"/>
<protein>
    <submittedName>
        <fullName evidence="2">Uncharacterized protein</fullName>
    </submittedName>
</protein>
<reference evidence="2" key="1">
    <citation type="submission" date="2021-02" db="EMBL/GenBank/DDBJ databases">
        <authorList>
            <person name="Nowell W R."/>
        </authorList>
    </citation>
    <scope>NUCLEOTIDE SEQUENCE</scope>
</reference>
<evidence type="ECO:0000313" key="3">
    <source>
        <dbReference type="Proteomes" id="UP000682733"/>
    </source>
</evidence>
<dbReference type="EMBL" id="CAJOBA010004794">
    <property type="protein sequence ID" value="CAF3724112.1"/>
    <property type="molecule type" value="Genomic_DNA"/>
</dbReference>
<dbReference type="AlphaFoldDB" id="A0A8S2IFY8"/>